<comment type="caution">
    <text evidence="1">The sequence shown here is derived from an EMBL/GenBank/DDBJ whole genome shotgun (WGS) entry which is preliminary data.</text>
</comment>
<evidence type="ECO:0000313" key="1">
    <source>
        <dbReference type="EMBL" id="MFC5393057.1"/>
    </source>
</evidence>
<keyword evidence="2" id="KW-1185">Reference proteome</keyword>
<name>A0ABW0H8V5_9HYPH</name>
<accession>A0ABW0H8V5</accession>
<reference evidence="2" key="1">
    <citation type="journal article" date="2019" name="Int. J. Syst. Evol. Microbiol.">
        <title>The Global Catalogue of Microorganisms (GCM) 10K type strain sequencing project: providing services to taxonomists for standard genome sequencing and annotation.</title>
        <authorList>
            <consortium name="The Broad Institute Genomics Platform"/>
            <consortium name="The Broad Institute Genome Sequencing Center for Infectious Disease"/>
            <person name="Wu L."/>
            <person name="Ma J."/>
        </authorList>
    </citation>
    <scope>NUCLEOTIDE SEQUENCE [LARGE SCALE GENOMIC DNA]</scope>
    <source>
        <strain evidence="2">CGMCC 1.16326</strain>
    </source>
</reference>
<dbReference type="EMBL" id="JBHSLV010000019">
    <property type="protein sequence ID" value="MFC5393057.1"/>
    <property type="molecule type" value="Genomic_DNA"/>
</dbReference>
<proteinExistence type="predicted"/>
<organism evidence="1 2">
    <name type="scientific">Bosea vestrisii</name>
    <dbReference type="NCBI Taxonomy" id="151416"/>
    <lineage>
        <taxon>Bacteria</taxon>
        <taxon>Pseudomonadati</taxon>
        <taxon>Pseudomonadota</taxon>
        <taxon>Alphaproteobacteria</taxon>
        <taxon>Hyphomicrobiales</taxon>
        <taxon>Boseaceae</taxon>
        <taxon>Bosea</taxon>
    </lineage>
</organism>
<evidence type="ECO:0000313" key="2">
    <source>
        <dbReference type="Proteomes" id="UP001596104"/>
    </source>
</evidence>
<dbReference type="SUPFAM" id="SSF46955">
    <property type="entry name" value="Putative DNA-binding domain"/>
    <property type="match status" value="1"/>
</dbReference>
<dbReference type="InterPro" id="IPR009061">
    <property type="entry name" value="DNA-bd_dom_put_sf"/>
</dbReference>
<dbReference type="Proteomes" id="UP001596104">
    <property type="component" value="Unassembled WGS sequence"/>
</dbReference>
<protein>
    <submittedName>
        <fullName evidence="1">Uncharacterized protein</fullName>
    </submittedName>
</protein>
<dbReference type="RefSeq" id="WP_377007972.1">
    <property type="nucleotide sequence ID" value="NZ_JBHSLV010000019.1"/>
</dbReference>
<sequence>MASWIKTTDLVGLPGLPADLQGVVAWAKERGFYFGTAVDLRCLPAETRRALAQQMATAPSEPERPDAPEPWALMAVLSKVALAQMAGKGLRLTAEQAAILFAHLEERGAA</sequence>
<gene>
    <name evidence="1" type="ORF">ACFPPC_10475</name>
</gene>